<dbReference type="Gene3D" id="3.40.50.10320">
    <property type="entry name" value="LmbE-like"/>
    <property type="match status" value="1"/>
</dbReference>
<organism evidence="1">
    <name type="scientific">bioreactor metagenome</name>
    <dbReference type="NCBI Taxonomy" id="1076179"/>
    <lineage>
        <taxon>unclassified sequences</taxon>
        <taxon>metagenomes</taxon>
        <taxon>ecological metagenomes</taxon>
    </lineage>
</organism>
<dbReference type="InterPro" id="IPR024078">
    <property type="entry name" value="LmbE-like_dom_sf"/>
</dbReference>
<protein>
    <recommendedName>
        <fullName evidence="2">PIG-L family deacetylase</fullName>
    </recommendedName>
</protein>
<dbReference type="InterPro" id="IPR003737">
    <property type="entry name" value="GlcNAc_PI_deacetylase-related"/>
</dbReference>
<comment type="caution">
    <text evidence="1">The sequence shown here is derived from an EMBL/GenBank/DDBJ whole genome shotgun (WGS) entry which is preliminary data.</text>
</comment>
<evidence type="ECO:0000313" key="1">
    <source>
        <dbReference type="EMBL" id="MPM53306.1"/>
    </source>
</evidence>
<reference evidence="1" key="1">
    <citation type="submission" date="2019-08" db="EMBL/GenBank/DDBJ databases">
        <authorList>
            <person name="Kucharzyk K."/>
            <person name="Murdoch R.W."/>
            <person name="Higgins S."/>
            <person name="Loffler F."/>
        </authorList>
    </citation>
    <scope>NUCLEOTIDE SEQUENCE</scope>
</reference>
<sequence>MMGSYQRVISIGAHPLDAEILGGPLLLRYAAKGARCTTMHVTKGRLTGPDVTPAQQAAYDKALHEEMTQAAAALGCDCNALDYLSAELPGTAEFTRLIADYLREQKADCVITHARGTLHPRHYYTYETVTEAVRLLRQEGLPIQLLYGENCEDLAGFTPTCYLTMTQQGLDAWLGALRQYSIFNGKVNDMPYYEYYHSMAIIRSIEAGQHGFAKAYMHAALLDSE</sequence>
<proteinExistence type="predicted"/>
<gene>
    <name evidence="1" type="ORF">SDC9_100073</name>
</gene>
<evidence type="ECO:0008006" key="2">
    <source>
        <dbReference type="Google" id="ProtNLM"/>
    </source>
</evidence>
<dbReference type="EMBL" id="VSSQ01014276">
    <property type="protein sequence ID" value="MPM53306.1"/>
    <property type="molecule type" value="Genomic_DNA"/>
</dbReference>
<name>A0A645AK46_9ZZZZ</name>
<accession>A0A645AK46</accession>
<dbReference type="SUPFAM" id="SSF102588">
    <property type="entry name" value="LmbE-like"/>
    <property type="match status" value="1"/>
</dbReference>
<dbReference type="Pfam" id="PF02585">
    <property type="entry name" value="PIG-L"/>
    <property type="match status" value="1"/>
</dbReference>
<dbReference type="AlphaFoldDB" id="A0A645AK46"/>